<dbReference type="RefSeq" id="WP_378252527.1">
    <property type="nucleotide sequence ID" value="NZ_JBHSIT010000001.1"/>
</dbReference>
<dbReference type="Proteomes" id="UP001595872">
    <property type="component" value="Unassembled WGS sequence"/>
</dbReference>
<dbReference type="EMBL" id="JBHSIT010000001">
    <property type="protein sequence ID" value="MFC4906843.1"/>
    <property type="molecule type" value="Genomic_DNA"/>
</dbReference>
<proteinExistence type="predicted"/>
<gene>
    <name evidence="2" type="ORF">ACFPCY_05895</name>
</gene>
<feature type="chain" id="PRO_5046045809" description="Sensor domain-containing protein" evidence="1">
    <location>
        <begin position="30"/>
        <end position="226"/>
    </location>
</feature>
<evidence type="ECO:0000313" key="3">
    <source>
        <dbReference type="Proteomes" id="UP001595872"/>
    </source>
</evidence>
<reference evidence="3" key="1">
    <citation type="journal article" date="2019" name="Int. J. Syst. Evol. Microbiol.">
        <title>The Global Catalogue of Microorganisms (GCM) 10K type strain sequencing project: providing services to taxonomists for standard genome sequencing and annotation.</title>
        <authorList>
            <consortium name="The Broad Institute Genomics Platform"/>
            <consortium name="The Broad Institute Genome Sequencing Center for Infectious Disease"/>
            <person name="Wu L."/>
            <person name="Ma J."/>
        </authorList>
    </citation>
    <scope>NUCLEOTIDE SEQUENCE [LARGE SCALE GENOMIC DNA]</scope>
    <source>
        <strain evidence="3">KLKA75</strain>
    </source>
</reference>
<accession>A0ABV9TRU7</accession>
<keyword evidence="3" id="KW-1185">Reference proteome</keyword>
<keyword evidence="1" id="KW-0732">Signal</keyword>
<name>A0ABV9TRU7_9ACTN</name>
<protein>
    <recommendedName>
        <fullName evidence="4">Sensor domain-containing protein</fullName>
    </recommendedName>
</protein>
<sequence length="226" mass="24009">MPVSKVRATASAAAAAGLALALAASPAHAASPRHASSPAALAASGVNQNVLLSKAQQPPVDETWGDKPYINPYFQPTVSGPSCWDYGRATGAQDGLSARYSTPTWYYNYNEVWVFPDSARAASFEQQWKTLLASCVERNKPGTGGEGAIYVTAVTKVGTESGVDVWRLTTGVNGGGETQHFQVALVRQGRAAYAMDLLDYRHGEPAPIPFADSITAIKQKLATYYP</sequence>
<evidence type="ECO:0000256" key="1">
    <source>
        <dbReference type="SAM" id="SignalP"/>
    </source>
</evidence>
<organism evidence="2 3">
    <name type="scientific">Actinomadura gamaensis</name>
    <dbReference type="NCBI Taxonomy" id="1763541"/>
    <lineage>
        <taxon>Bacteria</taxon>
        <taxon>Bacillati</taxon>
        <taxon>Actinomycetota</taxon>
        <taxon>Actinomycetes</taxon>
        <taxon>Streptosporangiales</taxon>
        <taxon>Thermomonosporaceae</taxon>
        <taxon>Actinomadura</taxon>
    </lineage>
</organism>
<evidence type="ECO:0008006" key="4">
    <source>
        <dbReference type="Google" id="ProtNLM"/>
    </source>
</evidence>
<feature type="signal peptide" evidence="1">
    <location>
        <begin position="1"/>
        <end position="29"/>
    </location>
</feature>
<evidence type="ECO:0000313" key="2">
    <source>
        <dbReference type="EMBL" id="MFC4906843.1"/>
    </source>
</evidence>
<comment type="caution">
    <text evidence="2">The sequence shown here is derived from an EMBL/GenBank/DDBJ whole genome shotgun (WGS) entry which is preliminary data.</text>
</comment>